<sequence>APDVWYESSESFAIDPATGFHEGNVQNQSAVQSAIVDTAFFNCYAFGNGVESFQVRDSIDGKSLLLGNRVTTTSAQDYQEVRRFADLTYSGVYNDESNVNKLNEFNLGLLNFKPLEESYGPVYLIDGRETDVLTLQEDKISYVLSGKNLLSDSTGGGSIASVPEVLGTQIARIEEYGVSMNPESYTKWGMDKFFTDAKRGAVIQLKGTSAQNERLTVISEQGMRSWFRDLFLESFNTQKLGGFDPYMNEYVLSSNDTFIPTP</sequence>
<gene>
    <name evidence="1" type="ORF">S01H1_49418</name>
</gene>
<feature type="non-terminal residue" evidence="1">
    <location>
        <position position="1"/>
    </location>
</feature>
<feature type="non-terminal residue" evidence="1">
    <location>
        <position position="262"/>
    </location>
</feature>
<dbReference type="AlphaFoldDB" id="X0WFZ9"/>
<organism evidence="1">
    <name type="scientific">marine sediment metagenome</name>
    <dbReference type="NCBI Taxonomy" id="412755"/>
    <lineage>
        <taxon>unclassified sequences</taxon>
        <taxon>metagenomes</taxon>
        <taxon>ecological metagenomes</taxon>
    </lineage>
</organism>
<reference evidence="1" key="1">
    <citation type="journal article" date="2014" name="Front. Microbiol.">
        <title>High frequency of phylogenetically diverse reductive dehalogenase-homologous genes in deep subseafloor sedimentary metagenomes.</title>
        <authorList>
            <person name="Kawai M."/>
            <person name="Futagami T."/>
            <person name="Toyoda A."/>
            <person name="Takaki Y."/>
            <person name="Nishi S."/>
            <person name="Hori S."/>
            <person name="Arai W."/>
            <person name="Tsubouchi T."/>
            <person name="Morono Y."/>
            <person name="Uchiyama I."/>
            <person name="Ito T."/>
            <person name="Fujiyama A."/>
            <person name="Inagaki F."/>
            <person name="Takami H."/>
        </authorList>
    </citation>
    <scope>NUCLEOTIDE SEQUENCE</scope>
    <source>
        <strain evidence="1">Expedition CK06-06</strain>
    </source>
</reference>
<proteinExistence type="predicted"/>
<dbReference type="EMBL" id="BARS01031790">
    <property type="protein sequence ID" value="GAG22107.1"/>
    <property type="molecule type" value="Genomic_DNA"/>
</dbReference>
<name>X0WFZ9_9ZZZZ</name>
<protein>
    <submittedName>
        <fullName evidence="1">Uncharacterized protein</fullName>
    </submittedName>
</protein>
<evidence type="ECO:0000313" key="1">
    <source>
        <dbReference type="EMBL" id="GAG22107.1"/>
    </source>
</evidence>
<accession>X0WFZ9</accession>
<comment type="caution">
    <text evidence="1">The sequence shown here is derived from an EMBL/GenBank/DDBJ whole genome shotgun (WGS) entry which is preliminary data.</text>
</comment>